<dbReference type="GO" id="GO:0000724">
    <property type="term" value="P:double-strand break repair via homologous recombination"/>
    <property type="evidence" value="ECO:0007669"/>
    <property type="project" value="TreeGrafter"/>
</dbReference>
<dbReference type="GO" id="GO:0003677">
    <property type="term" value="F:DNA binding"/>
    <property type="evidence" value="ECO:0007669"/>
    <property type="project" value="UniProtKB-KW"/>
</dbReference>
<dbReference type="InterPro" id="IPR027417">
    <property type="entry name" value="P-loop_NTPase"/>
</dbReference>
<evidence type="ECO:0000256" key="3">
    <source>
        <dbReference type="ARBA" id="ARBA00023235"/>
    </source>
</evidence>
<dbReference type="GO" id="GO:0005694">
    <property type="term" value="C:chromosome"/>
    <property type="evidence" value="ECO:0007669"/>
    <property type="project" value="TreeGrafter"/>
</dbReference>
<dbReference type="GO" id="GO:0043138">
    <property type="term" value="F:3'-5' DNA helicase activity"/>
    <property type="evidence" value="ECO:0007669"/>
    <property type="project" value="UniProtKB-EC"/>
</dbReference>
<accession>A0A5B0RVR9</accession>
<organism evidence="7 8">
    <name type="scientific">Puccinia graminis f. sp. tritici</name>
    <dbReference type="NCBI Taxonomy" id="56615"/>
    <lineage>
        <taxon>Eukaryota</taxon>
        <taxon>Fungi</taxon>
        <taxon>Dikarya</taxon>
        <taxon>Basidiomycota</taxon>
        <taxon>Pucciniomycotina</taxon>
        <taxon>Pucciniomycetes</taxon>
        <taxon>Pucciniales</taxon>
        <taxon>Pucciniaceae</taxon>
        <taxon>Puccinia</taxon>
    </lineage>
</organism>
<dbReference type="EMBL" id="VDEP01000140">
    <property type="protein sequence ID" value="KAA1128574.1"/>
    <property type="molecule type" value="Genomic_DNA"/>
</dbReference>
<dbReference type="Proteomes" id="UP000325313">
    <property type="component" value="Unassembled WGS sequence"/>
</dbReference>
<dbReference type="GO" id="GO:0005737">
    <property type="term" value="C:cytoplasm"/>
    <property type="evidence" value="ECO:0007669"/>
    <property type="project" value="TreeGrafter"/>
</dbReference>
<dbReference type="PANTHER" id="PTHR13710:SF105">
    <property type="entry name" value="ATP-DEPENDENT DNA HELICASE Q1"/>
    <property type="match status" value="1"/>
</dbReference>
<dbReference type="SUPFAM" id="SSF52540">
    <property type="entry name" value="P-loop containing nucleoside triphosphate hydrolases"/>
    <property type="match status" value="1"/>
</dbReference>
<dbReference type="EC" id="5.6.2.4" evidence="5"/>
<name>A0A5B0RVR9_PUCGR</name>
<feature type="region of interest" description="Disordered" evidence="6">
    <location>
        <begin position="204"/>
        <end position="224"/>
    </location>
</feature>
<protein>
    <recommendedName>
        <fullName evidence="5">DNA 3'-5' helicase</fullName>
        <ecNumber evidence="5">5.6.2.4</ecNumber>
    </recommendedName>
</protein>
<keyword evidence="7" id="KW-0547">Nucleotide-binding</keyword>
<evidence type="ECO:0000313" key="8">
    <source>
        <dbReference type="Proteomes" id="UP000325313"/>
    </source>
</evidence>
<reference evidence="7 8" key="1">
    <citation type="submission" date="2019-05" db="EMBL/GenBank/DDBJ databases">
        <title>Emergence of the Ug99 lineage of the wheat stem rust pathogen through somatic hybridization.</title>
        <authorList>
            <person name="Li F."/>
            <person name="Upadhyaya N.M."/>
            <person name="Sperschneider J."/>
            <person name="Matny O."/>
            <person name="Nguyen-Phuc H."/>
            <person name="Mago R."/>
            <person name="Raley C."/>
            <person name="Miller M.E."/>
            <person name="Silverstein K.A.T."/>
            <person name="Henningsen E."/>
            <person name="Hirsch C.D."/>
            <person name="Visser B."/>
            <person name="Pretorius Z.A."/>
            <person name="Steffenson B.J."/>
            <person name="Schwessinger B."/>
            <person name="Dodds P.N."/>
            <person name="Figueroa M."/>
        </authorList>
    </citation>
    <scope>NUCLEOTIDE SEQUENCE [LARGE SCALE GENOMIC DNA]</scope>
    <source>
        <strain evidence="7 8">Ug99</strain>
    </source>
</reference>
<evidence type="ECO:0000256" key="4">
    <source>
        <dbReference type="ARBA" id="ARBA00034617"/>
    </source>
</evidence>
<proteinExistence type="inferred from homology"/>
<keyword evidence="7" id="KW-0067">ATP-binding</keyword>
<evidence type="ECO:0000256" key="6">
    <source>
        <dbReference type="SAM" id="MobiDB-lite"/>
    </source>
</evidence>
<dbReference type="AlphaFoldDB" id="A0A5B0RVR9"/>
<evidence type="ECO:0000256" key="5">
    <source>
        <dbReference type="ARBA" id="ARBA00034808"/>
    </source>
</evidence>
<comment type="catalytic activity">
    <reaction evidence="4">
        <text>Couples ATP hydrolysis with the unwinding of duplex DNA by translocating in the 3'-5' direction.</text>
        <dbReference type="EC" id="5.6.2.4"/>
    </reaction>
</comment>
<dbReference type="GO" id="GO:0009378">
    <property type="term" value="F:four-way junction helicase activity"/>
    <property type="evidence" value="ECO:0007669"/>
    <property type="project" value="TreeGrafter"/>
</dbReference>
<comment type="similarity">
    <text evidence="1">Belongs to the helicase family. RecQ subfamily.</text>
</comment>
<evidence type="ECO:0000256" key="2">
    <source>
        <dbReference type="ARBA" id="ARBA00023125"/>
    </source>
</evidence>
<dbReference type="Gene3D" id="3.40.50.300">
    <property type="entry name" value="P-loop containing nucleotide triphosphate hydrolases"/>
    <property type="match status" value="1"/>
</dbReference>
<sequence>MLLLSATCRPVAVEAIKKSLKLEDSNVDIIRAELTRPEIRIVCIPMEGSMVSCHNLIKVFPSVNDVSNEDLVPTLVYSGSRNRTLTALEVISMARETPAESMNPSSTCARRYHSCTGDLDKNDCVEDFATGKVPIVSCTMALGLGQNWKRVRMVRDGQRVSVADTRYPLADTRQCQRIPANGCGWPLFRKKLAGIRVSQRIPAAGRGDGRLEGDPSSRPFRGRVSEDTRCGRRIPARGCGCGFGCSDGRKKQPDIRIRADIRMPISGDVVEMEDPV</sequence>
<keyword evidence="7" id="KW-0378">Hydrolase</keyword>
<gene>
    <name evidence="7" type="primary">SGS1_21</name>
    <name evidence="7" type="ORF">PGTUg99_002907</name>
</gene>
<evidence type="ECO:0000313" key="7">
    <source>
        <dbReference type="EMBL" id="KAA1128574.1"/>
    </source>
</evidence>
<comment type="caution">
    <text evidence="7">The sequence shown here is derived from an EMBL/GenBank/DDBJ whole genome shotgun (WGS) entry which is preliminary data.</text>
</comment>
<keyword evidence="3" id="KW-0413">Isomerase</keyword>
<keyword evidence="2" id="KW-0238">DNA-binding</keyword>
<evidence type="ECO:0000256" key="1">
    <source>
        <dbReference type="ARBA" id="ARBA00005446"/>
    </source>
</evidence>
<keyword evidence="7" id="KW-0347">Helicase</keyword>
<dbReference type="PANTHER" id="PTHR13710">
    <property type="entry name" value="DNA HELICASE RECQ FAMILY MEMBER"/>
    <property type="match status" value="1"/>
</dbReference>